<keyword evidence="5 9" id="KW-0812">Transmembrane</keyword>
<keyword evidence="2" id="KW-0813">Transport</keyword>
<evidence type="ECO:0000259" key="10">
    <source>
        <dbReference type="Pfam" id="PF04290"/>
    </source>
</evidence>
<dbReference type="STRING" id="1679170.AC625_04160"/>
<evidence type="ECO:0000256" key="7">
    <source>
        <dbReference type="ARBA" id="ARBA00023136"/>
    </source>
</evidence>
<evidence type="ECO:0000313" key="11">
    <source>
        <dbReference type="EMBL" id="KMY48806.1"/>
    </source>
</evidence>
<comment type="similarity">
    <text evidence="8">Belongs to the TRAP transporter small permease family.</text>
</comment>
<accession>A0A0K9GQD6</accession>
<keyword evidence="4" id="KW-0997">Cell inner membrane</keyword>
<comment type="caution">
    <text evidence="11">The sequence shown here is derived from an EMBL/GenBank/DDBJ whole genome shotgun (WGS) entry which is preliminary data.</text>
</comment>
<dbReference type="GO" id="GO:0005886">
    <property type="term" value="C:plasma membrane"/>
    <property type="evidence" value="ECO:0007669"/>
    <property type="project" value="UniProtKB-SubCell"/>
</dbReference>
<dbReference type="AlphaFoldDB" id="A0A0K9GQD6"/>
<feature type="transmembrane region" description="Helical" evidence="9">
    <location>
        <begin position="50"/>
        <end position="68"/>
    </location>
</feature>
<gene>
    <name evidence="11" type="ORF">AC625_04160</name>
</gene>
<proteinExistence type="inferred from homology"/>
<dbReference type="InterPro" id="IPR007387">
    <property type="entry name" value="TRAP_DctQ"/>
</dbReference>
<feature type="transmembrane region" description="Helical" evidence="9">
    <location>
        <begin position="130"/>
        <end position="151"/>
    </location>
</feature>
<evidence type="ECO:0000256" key="4">
    <source>
        <dbReference type="ARBA" id="ARBA00022519"/>
    </source>
</evidence>
<evidence type="ECO:0000256" key="5">
    <source>
        <dbReference type="ARBA" id="ARBA00022692"/>
    </source>
</evidence>
<feature type="transmembrane region" description="Helical" evidence="9">
    <location>
        <begin position="89"/>
        <end position="110"/>
    </location>
</feature>
<evidence type="ECO:0000313" key="12">
    <source>
        <dbReference type="Proteomes" id="UP000037146"/>
    </source>
</evidence>
<protein>
    <submittedName>
        <fullName evidence="11">C4-dicarboxylate ABC transporter permease</fullName>
    </submittedName>
</protein>
<dbReference type="PATRIC" id="fig|1679170.3.peg.888"/>
<organism evidence="11 12">
    <name type="scientific">Peribacillus loiseleuriae</name>
    <dbReference type="NCBI Taxonomy" id="1679170"/>
    <lineage>
        <taxon>Bacteria</taxon>
        <taxon>Bacillati</taxon>
        <taxon>Bacillota</taxon>
        <taxon>Bacilli</taxon>
        <taxon>Bacillales</taxon>
        <taxon>Bacillaceae</taxon>
        <taxon>Peribacillus</taxon>
    </lineage>
</organism>
<keyword evidence="6 9" id="KW-1133">Transmembrane helix</keyword>
<feature type="transmembrane region" description="Helical" evidence="9">
    <location>
        <begin position="7"/>
        <end position="30"/>
    </location>
</feature>
<dbReference type="InterPro" id="IPR055348">
    <property type="entry name" value="DctQ"/>
</dbReference>
<dbReference type="GO" id="GO:0022857">
    <property type="term" value="F:transmembrane transporter activity"/>
    <property type="evidence" value="ECO:0007669"/>
    <property type="project" value="TreeGrafter"/>
</dbReference>
<sequence>MKHVKKVGIFIDSIFEKLALTSLIALVLVVTTQVMTRKLFNFVFFWSEEVTLLLLGWFAFMAIAIGFREHIHLGIDSFTNLFPKIFNKVLDKIISISIFTFGLYLVVQGWDFTVLMMESTLPATKLPSGITYVAMPITGIMICGYSLLHLFNQDTTRYKDLEEGM</sequence>
<evidence type="ECO:0000256" key="3">
    <source>
        <dbReference type="ARBA" id="ARBA00022475"/>
    </source>
</evidence>
<keyword evidence="7 9" id="KW-0472">Membrane</keyword>
<feature type="domain" description="Tripartite ATP-independent periplasmic transporters DctQ component" evidence="10">
    <location>
        <begin position="26"/>
        <end position="153"/>
    </location>
</feature>
<comment type="subcellular location">
    <subcellularLocation>
        <location evidence="1">Cell inner membrane</location>
        <topology evidence="1">Multi-pass membrane protein</topology>
    </subcellularLocation>
</comment>
<reference evidence="12" key="1">
    <citation type="submission" date="2015-07" db="EMBL/GenBank/DDBJ databases">
        <title>Genome sequencing project for genomic taxonomy and phylogenomics of Bacillus-like bacteria.</title>
        <authorList>
            <person name="Liu B."/>
            <person name="Wang J."/>
            <person name="Zhu Y."/>
            <person name="Liu G."/>
            <person name="Chen Q."/>
            <person name="Chen Z."/>
            <person name="Lan J."/>
            <person name="Che J."/>
            <person name="Ge C."/>
            <person name="Shi H."/>
            <person name="Pan Z."/>
            <person name="Liu X."/>
        </authorList>
    </citation>
    <scope>NUCLEOTIDE SEQUENCE [LARGE SCALE GENOMIC DNA]</scope>
    <source>
        <strain evidence="12">FJAT-27997</strain>
    </source>
</reference>
<evidence type="ECO:0000256" key="9">
    <source>
        <dbReference type="SAM" id="Phobius"/>
    </source>
</evidence>
<dbReference type="GO" id="GO:0015740">
    <property type="term" value="P:C4-dicarboxylate transport"/>
    <property type="evidence" value="ECO:0007669"/>
    <property type="project" value="TreeGrafter"/>
</dbReference>
<dbReference type="Pfam" id="PF04290">
    <property type="entry name" value="DctQ"/>
    <property type="match status" value="1"/>
</dbReference>
<evidence type="ECO:0000256" key="1">
    <source>
        <dbReference type="ARBA" id="ARBA00004429"/>
    </source>
</evidence>
<dbReference type="PANTHER" id="PTHR35011">
    <property type="entry name" value="2,3-DIKETO-L-GULONATE TRAP TRANSPORTER SMALL PERMEASE PROTEIN YIAM"/>
    <property type="match status" value="1"/>
</dbReference>
<dbReference type="RefSeq" id="WP_049680131.1">
    <property type="nucleotide sequence ID" value="NZ_LFZW01000001.1"/>
</dbReference>
<evidence type="ECO:0000256" key="8">
    <source>
        <dbReference type="ARBA" id="ARBA00038436"/>
    </source>
</evidence>
<dbReference type="Proteomes" id="UP000037146">
    <property type="component" value="Unassembled WGS sequence"/>
</dbReference>
<evidence type="ECO:0000256" key="2">
    <source>
        <dbReference type="ARBA" id="ARBA00022448"/>
    </source>
</evidence>
<keyword evidence="3" id="KW-1003">Cell membrane</keyword>
<evidence type="ECO:0000256" key="6">
    <source>
        <dbReference type="ARBA" id="ARBA00022989"/>
    </source>
</evidence>
<dbReference type="PANTHER" id="PTHR35011:SF11">
    <property type="entry name" value="TRAP TRANSPORTER SMALL PERMEASE PROTEIN"/>
    <property type="match status" value="1"/>
</dbReference>
<dbReference type="EMBL" id="LFZW01000001">
    <property type="protein sequence ID" value="KMY48806.1"/>
    <property type="molecule type" value="Genomic_DNA"/>
</dbReference>
<keyword evidence="12" id="KW-1185">Reference proteome</keyword>
<dbReference type="OrthoDB" id="49066at2"/>
<name>A0A0K9GQD6_9BACI</name>